<dbReference type="Gene3D" id="3.10.450.620">
    <property type="entry name" value="JHP933, nucleotidyltransferase-like core domain"/>
    <property type="match status" value="1"/>
</dbReference>
<comment type="caution">
    <text evidence="1">The sequence shown here is derived from an EMBL/GenBank/DDBJ whole genome shotgun (WGS) entry which is preliminary data.</text>
</comment>
<evidence type="ECO:0000313" key="1">
    <source>
        <dbReference type="EMBL" id="PIS29806.1"/>
    </source>
</evidence>
<reference evidence="1 2" key="1">
    <citation type="submission" date="2017-09" db="EMBL/GenBank/DDBJ databases">
        <title>Depth-based differentiation of microbial function through sediment-hosted aquifers and enrichment of novel symbionts in the deep terrestrial subsurface.</title>
        <authorList>
            <person name="Probst A.J."/>
            <person name="Ladd B."/>
            <person name="Jarett J.K."/>
            <person name="Geller-Mcgrath D.E."/>
            <person name="Sieber C.M."/>
            <person name="Emerson J.B."/>
            <person name="Anantharaman K."/>
            <person name="Thomas B.C."/>
            <person name="Malmstrom R."/>
            <person name="Stieglmeier M."/>
            <person name="Klingl A."/>
            <person name="Woyke T."/>
            <person name="Ryan C.M."/>
            <person name="Banfield J.F."/>
        </authorList>
    </citation>
    <scope>NUCLEOTIDE SEQUENCE [LARGE SCALE GENOMIC DNA]</scope>
    <source>
        <strain evidence="1">CG08_land_8_20_14_0_20_45_16</strain>
    </source>
</reference>
<name>A0A2H0XXZ8_UNCSA</name>
<sequence length="281" mass="32018">MSNKRDNIVFFGGQEMLKDELIARAQEESLPLKILEKEALQIYILSELFALPESTLLTFQGGTCLRLVYNGARYSEDLDFVTTANDSQIAQIVNSLTKALVRLEPLFGGKFIVKKQKASSTFFRYRIHNEKENYHDSFFVSLELARYPAYTLNIAPLRPQKDLPGLPLTLVRAETLEEILADKLCAIAGRPFCKGRDYFDLWLLKQQGIKLDVNLLKKKLKDYSASSVNLSRGLKFASTESLKNEMDRFLPKKYRQQFETDGYVGMLQAAKALIKEGIRAL</sequence>
<dbReference type="InterPro" id="IPR014942">
    <property type="entry name" value="AbiEii"/>
</dbReference>
<organism evidence="1 2">
    <name type="scientific">Candidatus Saganbacteria bacterium CG08_land_8_20_14_0_20_45_16</name>
    <dbReference type="NCBI Taxonomy" id="2014293"/>
    <lineage>
        <taxon>Bacteria</taxon>
        <taxon>Bacillati</taxon>
        <taxon>Saganbacteria</taxon>
    </lineage>
</organism>
<evidence type="ECO:0008006" key="3">
    <source>
        <dbReference type="Google" id="ProtNLM"/>
    </source>
</evidence>
<protein>
    <recommendedName>
        <fullName evidence="3">Nucleotidyl transferase AbiEii/AbiGii toxin family protein</fullName>
    </recommendedName>
</protein>
<evidence type="ECO:0000313" key="2">
    <source>
        <dbReference type="Proteomes" id="UP000231343"/>
    </source>
</evidence>
<dbReference type="Proteomes" id="UP000231343">
    <property type="component" value="Unassembled WGS sequence"/>
</dbReference>
<dbReference type="AlphaFoldDB" id="A0A2H0XXZ8"/>
<proteinExistence type="predicted"/>
<gene>
    <name evidence="1" type="ORF">COT42_04220</name>
</gene>
<accession>A0A2H0XXZ8</accession>
<dbReference type="EMBL" id="PEYM01000071">
    <property type="protein sequence ID" value="PIS29806.1"/>
    <property type="molecule type" value="Genomic_DNA"/>
</dbReference>
<dbReference type="Pfam" id="PF08843">
    <property type="entry name" value="AbiEii"/>
    <property type="match status" value="1"/>
</dbReference>